<proteinExistence type="predicted"/>
<protein>
    <submittedName>
        <fullName evidence="1">Uncharacterized protein</fullName>
    </submittedName>
</protein>
<keyword evidence="2" id="KW-1185">Reference proteome</keyword>
<name>A0A1E4U0X2_PACTA</name>
<dbReference type="EMBL" id="KV454011">
    <property type="protein sequence ID" value="ODV97640.1"/>
    <property type="molecule type" value="Genomic_DNA"/>
</dbReference>
<sequence>MAIALIKSISTTDYCVKKKKILAFFFLIVFLGQSPNSALNRSVGTSFRFRGSAKNVSKIIK</sequence>
<dbReference type="Proteomes" id="UP000094236">
    <property type="component" value="Unassembled WGS sequence"/>
</dbReference>
<evidence type="ECO:0000313" key="2">
    <source>
        <dbReference type="Proteomes" id="UP000094236"/>
    </source>
</evidence>
<evidence type="ECO:0000313" key="1">
    <source>
        <dbReference type="EMBL" id="ODV97640.1"/>
    </source>
</evidence>
<dbReference type="AlphaFoldDB" id="A0A1E4U0X2"/>
<accession>A0A1E4U0X2</accession>
<gene>
    <name evidence="1" type="ORF">PACTADRAFT_140426</name>
</gene>
<organism evidence="1 2">
    <name type="scientific">Pachysolen tannophilus NRRL Y-2460</name>
    <dbReference type="NCBI Taxonomy" id="669874"/>
    <lineage>
        <taxon>Eukaryota</taxon>
        <taxon>Fungi</taxon>
        <taxon>Dikarya</taxon>
        <taxon>Ascomycota</taxon>
        <taxon>Saccharomycotina</taxon>
        <taxon>Pichiomycetes</taxon>
        <taxon>Pachysolenaceae</taxon>
        <taxon>Pachysolen</taxon>
    </lineage>
</organism>
<reference evidence="2" key="1">
    <citation type="submission" date="2016-05" db="EMBL/GenBank/DDBJ databases">
        <title>Comparative genomics of biotechnologically important yeasts.</title>
        <authorList>
            <consortium name="DOE Joint Genome Institute"/>
            <person name="Riley R."/>
            <person name="Haridas S."/>
            <person name="Wolfe K.H."/>
            <person name="Lopes M.R."/>
            <person name="Hittinger C.T."/>
            <person name="Goker M."/>
            <person name="Salamov A."/>
            <person name="Wisecaver J."/>
            <person name="Long T.M."/>
            <person name="Aerts A.L."/>
            <person name="Barry K."/>
            <person name="Choi C."/>
            <person name="Clum A."/>
            <person name="Coughlan A.Y."/>
            <person name="Deshpande S."/>
            <person name="Douglass A.P."/>
            <person name="Hanson S.J."/>
            <person name="Klenk H.-P."/>
            <person name="Labutti K."/>
            <person name="Lapidus A."/>
            <person name="Lindquist E."/>
            <person name="Lipzen A."/>
            <person name="Meier-Kolthoff J.P."/>
            <person name="Ohm R.A."/>
            <person name="Otillar R.P."/>
            <person name="Pangilinan J."/>
            <person name="Peng Y."/>
            <person name="Rokas A."/>
            <person name="Rosa C.A."/>
            <person name="Scheuner C."/>
            <person name="Sibirny A.A."/>
            <person name="Slot J.C."/>
            <person name="Stielow J.B."/>
            <person name="Sun H."/>
            <person name="Kurtzman C.P."/>
            <person name="Blackwell M."/>
            <person name="Grigoriev I.V."/>
            <person name="Jeffries T.W."/>
        </authorList>
    </citation>
    <scope>NUCLEOTIDE SEQUENCE [LARGE SCALE GENOMIC DNA]</scope>
    <source>
        <strain evidence="2">NRRL Y-2460</strain>
    </source>
</reference>